<keyword evidence="6" id="KW-0732">Signal</keyword>
<feature type="region of interest" description="Disordered" evidence="5">
    <location>
        <begin position="32"/>
        <end position="54"/>
    </location>
</feature>
<dbReference type="RefSeq" id="WP_037547514.1">
    <property type="nucleotide sequence ID" value="NZ_JNUP01000063.1"/>
</dbReference>
<dbReference type="PANTHER" id="PTHR43774:SF1">
    <property type="entry name" value="PEPTIDE METHIONINE SULFOXIDE REDUCTASE MSRA 2"/>
    <property type="match status" value="1"/>
</dbReference>
<keyword evidence="9" id="KW-1185">Reference proteome</keyword>
<dbReference type="EMBL" id="JNUP01000063">
    <property type="protein sequence ID" value="KGE72065.1"/>
    <property type="molecule type" value="Genomic_DNA"/>
</dbReference>
<dbReference type="SUPFAM" id="SSF55068">
    <property type="entry name" value="Peptide methionine sulfoxide reductase"/>
    <property type="match status" value="1"/>
</dbReference>
<gene>
    <name evidence="4" type="primary">msrA</name>
    <name evidence="8" type="ORF">DC28_08140</name>
</gene>
<feature type="signal peptide" evidence="6">
    <location>
        <begin position="1"/>
        <end position="31"/>
    </location>
</feature>
<dbReference type="GO" id="GO:0033744">
    <property type="term" value="F:L-methionine:thioredoxin-disulfide S-oxidoreductase activity"/>
    <property type="evidence" value="ECO:0007669"/>
    <property type="project" value="RHEA"/>
</dbReference>
<comment type="catalytic activity">
    <reaction evidence="2 4">
        <text>L-methionyl-[protein] + [thioredoxin]-disulfide + H2O = L-methionyl-(S)-S-oxide-[protein] + [thioredoxin]-dithiol</text>
        <dbReference type="Rhea" id="RHEA:14217"/>
        <dbReference type="Rhea" id="RHEA-COMP:10698"/>
        <dbReference type="Rhea" id="RHEA-COMP:10700"/>
        <dbReference type="Rhea" id="RHEA-COMP:12313"/>
        <dbReference type="Rhea" id="RHEA-COMP:12315"/>
        <dbReference type="ChEBI" id="CHEBI:15377"/>
        <dbReference type="ChEBI" id="CHEBI:16044"/>
        <dbReference type="ChEBI" id="CHEBI:29950"/>
        <dbReference type="ChEBI" id="CHEBI:44120"/>
        <dbReference type="ChEBI" id="CHEBI:50058"/>
        <dbReference type="EC" id="1.8.4.11"/>
    </reaction>
</comment>
<dbReference type="EC" id="1.8.4.11" evidence="4"/>
<comment type="caution">
    <text evidence="8">The sequence shown here is derived from an EMBL/GenBank/DDBJ whole genome shotgun (WGS) entry which is preliminary data.</text>
</comment>
<dbReference type="InterPro" id="IPR036509">
    <property type="entry name" value="Met_Sox_Rdtase_MsrA_sf"/>
</dbReference>
<evidence type="ECO:0000256" key="1">
    <source>
        <dbReference type="ARBA" id="ARBA00023002"/>
    </source>
</evidence>
<feature type="chain" id="PRO_5001946588" description="Peptide methionine sulfoxide reductase MsrA" evidence="6">
    <location>
        <begin position="32"/>
        <end position="241"/>
    </location>
</feature>
<feature type="active site" evidence="4">
    <location>
        <position position="67"/>
    </location>
</feature>
<evidence type="ECO:0000313" key="9">
    <source>
        <dbReference type="Proteomes" id="UP000029692"/>
    </source>
</evidence>
<keyword evidence="1 4" id="KW-0560">Oxidoreductase</keyword>
<comment type="function">
    <text evidence="4">Has an important function as a repair enzyme for proteins that have been inactivated by oxidation. Catalyzes the reversible oxidation-reduction of methionine sulfoxide in proteins to methionine.</text>
</comment>
<organism evidence="8 9">
    <name type="scientific">Spirochaeta lutea</name>
    <dbReference type="NCBI Taxonomy" id="1480694"/>
    <lineage>
        <taxon>Bacteria</taxon>
        <taxon>Pseudomonadati</taxon>
        <taxon>Spirochaetota</taxon>
        <taxon>Spirochaetia</taxon>
        <taxon>Spirochaetales</taxon>
        <taxon>Spirochaetaceae</taxon>
        <taxon>Spirochaeta</taxon>
    </lineage>
</organism>
<evidence type="ECO:0000259" key="7">
    <source>
        <dbReference type="Pfam" id="PF01625"/>
    </source>
</evidence>
<dbReference type="HAMAP" id="MF_01401">
    <property type="entry name" value="MsrA"/>
    <property type="match status" value="1"/>
</dbReference>
<dbReference type="InterPro" id="IPR002569">
    <property type="entry name" value="Met_Sox_Rdtase_MsrA_dom"/>
</dbReference>
<reference evidence="8 9" key="1">
    <citation type="submission" date="2014-05" db="EMBL/GenBank/DDBJ databases">
        <title>De novo Genome Sequence of Spirocheata sp.</title>
        <authorList>
            <person name="Shivani Y."/>
            <person name="Subhash Y."/>
            <person name="Tushar L."/>
            <person name="Sasikala C."/>
            <person name="Ramana C.V."/>
        </authorList>
    </citation>
    <scope>NUCLEOTIDE SEQUENCE [LARGE SCALE GENOMIC DNA]</scope>
    <source>
        <strain evidence="8 9">JC230</strain>
    </source>
</reference>
<dbReference type="Pfam" id="PF01625">
    <property type="entry name" value="PMSR"/>
    <property type="match status" value="1"/>
</dbReference>
<evidence type="ECO:0000313" key="8">
    <source>
        <dbReference type="EMBL" id="KGE72065.1"/>
    </source>
</evidence>
<protein>
    <recommendedName>
        <fullName evidence="4">Peptide methionine sulfoxide reductase MsrA</fullName>
        <shortName evidence="4">Protein-methionine-S-oxide reductase</shortName>
        <ecNumber evidence="4">1.8.4.11</ecNumber>
    </recommendedName>
    <alternativeName>
        <fullName evidence="4">Peptide-methionine (S)-S-oxide reductase</fullName>
        <shortName evidence="4">Peptide Met(O) reductase</shortName>
    </alternativeName>
</protein>
<evidence type="ECO:0000256" key="3">
    <source>
        <dbReference type="ARBA" id="ARBA00048782"/>
    </source>
</evidence>
<feature type="domain" description="Peptide methionine sulphoxide reductase MsrA" evidence="7">
    <location>
        <begin position="60"/>
        <end position="213"/>
    </location>
</feature>
<name>A0A098QW33_9SPIO</name>
<sequence>MINQISIPIRRAPAAFLAAALVLLLPGLGTAQGNPPEQQDRTSVQPESLQPTQGPEQLRTAVFAGGCFWGVEGVFEHLRGVHRAVSGYAGGEARMANYNAVSRGVTEHAEAVLVEYDSQVISYQELLDVFFQVAHNPTQLNYQGPDRGTQYRSEIFTLSEDQERMASRAITDLELSGAFESPIVTVLSMLESPEEFYPAEEYHQDFMRKNPEYPYVVYWDWPKIDHLRQAFPDLFLDVQWR</sequence>
<dbReference type="NCBIfam" id="TIGR00401">
    <property type="entry name" value="msrA"/>
    <property type="match status" value="1"/>
</dbReference>
<dbReference type="Gene3D" id="3.30.1060.10">
    <property type="entry name" value="Peptide methionine sulphoxide reductase MsrA"/>
    <property type="match status" value="1"/>
</dbReference>
<proteinExistence type="inferred from homology"/>
<dbReference type="AlphaFoldDB" id="A0A098QW33"/>
<evidence type="ECO:0000256" key="5">
    <source>
        <dbReference type="SAM" id="MobiDB-lite"/>
    </source>
</evidence>
<dbReference type="eggNOG" id="COG0225">
    <property type="taxonomic scope" value="Bacteria"/>
</dbReference>
<dbReference type="PANTHER" id="PTHR43774">
    <property type="entry name" value="PEPTIDE METHIONINE SULFOXIDE REDUCTASE"/>
    <property type="match status" value="1"/>
</dbReference>
<comment type="similarity">
    <text evidence="4">Belongs to the MsrA Met sulfoxide reductase family.</text>
</comment>
<accession>A0A098QW33</accession>
<evidence type="ECO:0000256" key="6">
    <source>
        <dbReference type="SAM" id="SignalP"/>
    </source>
</evidence>
<comment type="catalytic activity">
    <reaction evidence="3 4">
        <text>[thioredoxin]-disulfide + L-methionine + H2O = L-methionine (S)-S-oxide + [thioredoxin]-dithiol</text>
        <dbReference type="Rhea" id="RHEA:19993"/>
        <dbReference type="Rhea" id="RHEA-COMP:10698"/>
        <dbReference type="Rhea" id="RHEA-COMP:10700"/>
        <dbReference type="ChEBI" id="CHEBI:15377"/>
        <dbReference type="ChEBI" id="CHEBI:29950"/>
        <dbReference type="ChEBI" id="CHEBI:50058"/>
        <dbReference type="ChEBI" id="CHEBI:57844"/>
        <dbReference type="ChEBI" id="CHEBI:58772"/>
        <dbReference type="EC" id="1.8.4.11"/>
    </reaction>
</comment>
<dbReference type="STRING" id="1480694.DC28_08140"/>
<evidence type="ECO:0000256" key="2">
    <source>
        <dbReference type="ARBA" id="ARBA00047806"/>
    </source>
</evidence>
<dbReference type="Proteomes" id="UP000029692">
    <property type="component" value="Unassembled WGS sequence"/>
</dbReference>
<evidence type="ECO:0000256" key="4">
    <source>
        <dbReference type="HAMAP-Rule" id="MF_01401"/>
    </source>
</evidence>
<dbReference type="GO" id="GO:0008113">
    <property type="term" value="F:peptide-methionine (S)-S-oxide reductase activity"/>
    <property type="evidence" value="ECO:0007669"/>
    <property type="project" value="UniProtKB-UniRule"/>
</dbReference>